<organism evidence="1 2">
    <name type="scientific">Nitrosomonas communis</name>
    <dbReference type="NCBI Taxonomy" id="44574"/>
    <lineage>
        <taxon>Bacteria</taxon>
        <taxon>Pseudomonadati</taxon>
        <taxon>Pseudomonadota</taxon>
        <taxon>Betaproteobacteria</taxon>
        <taxon>Nitrosomonadales</taxon>
        <taxon>Nitrosomonadaceae</taxon>
        <taxon>Nitrosomonas</taxon>
    </lineage>
</organism>
<dbReference type="OrthoDB" id="9182763at2"/>
<keyword evidence="2" id="KW-1185">Reference proteome</keyword>
<reference evidence="2" key="1">
    <citation type="submission" date="2016-10" db="EMBL/GenBank/DDBJ databases">
        <authorList>
            <person name="Varghese N."/>
            <person name="Submissions S."/>
        </authorList>
    </citation>
    <scope>NUCLEOTIDE SEQUENCE [LARGE SCALE GENOMIC DNA]</scope>
    <source>
        <strain evidence="2">Nm44</strain>
    </source>
</reference>
<dbReference type="AlphaFoldDB" id="A0A1I4IP72"/>
<protein>
    <submittedName>
        <fullName evidence="1">Uncharacterized protein</fullName>
    </submittedName>
</protein>
<gene>
    <name evidence="1" type="ORF">SAMN05421863_10012</name>
</gene>
<evidence type="ECO:0000313" key="1">
    <source>
        <dbReference type="EMBL" id="SFL56075.1"/>
    </source>
</evidence>
<sequence length="95" mass="10572">MRAQLVWPLLSKMQLTGQARCDTALLMLPDVLPEPGCGRVGTCGVKMMPDAIRNLPVTEIKLTLHGKEQLVRLRTMVAMTRLLKGTLVRALTYIK</sequence>
<dbReference type="RefSeq" id="WP_143083255.1">
    <property type="nucleotide sequence ID" value="NZ_FOUB01000001.1"/>
</dbReference>
<evidence type="ECO:0000313" key="2">
    <source>
        <dbReference type="Proteomes" id="UP000183287"/>
    </source>
</evidence>
<accession>A0A1I4IP72</accession>
<name>A0A1I4IP72_9PROT</name>
<dbReference type="Proteomes" id="UP000183287">
    <property type="component" value="Unassembled WGS sequence"/>
</dbReference>
<proteinExistence type="predicted"/>
<dbReference type="EMBL" id="FOUB01000001">
    <property type="protein sequence ID" value="SFL56075.1"/>
    <property type="molecule type" value="Genomic_DNA"/>
</dbReference>